<evidence type="ECO:0000313" key="15">
    <source>
        <dbReference type="EnsemblMetazoa" id="G25335.5:cds"/>
    </source>
</evidence>
<keyword evidence="6" id="KW-0966">Cell projection</keyword>
<dbReference type="InterPro" id="IPR008962">
    <property type="entry name" value="PapD-like_sf"/>
</dbReference>
<name>A0A8W8KUM3_MAGGI</name>
<dbReference type="PANTHER" id="PTHR46127">
    <property type="entry name" value="CILIA- AND FLAGELLA-ASSOCIATED PROTEIN 65"/>
    <property type="match status" value="1"/>
</dbReference>
<accession>A0A8W8KUM3</accession>
<organism evidence="15 16">
    <name type="scientific">Magallana gigas</name>
    <name type="common">Pacific oyster</name>
    <name type="synonym">Crassostrea gigas</name>
    <dbReference type="NCBI Taxonomy" id="29159"/>
    <lineage>
        <taxon>Eukaryota</taxon>
        <taxon>Metazoa</taxon>
        <taxon>Spiralia</taxon>
        <taxon>Lophotrochozoa</taxon>
        <taxon>Mollusca</taxon>
        <taxon>Bivalvia</taxon>
        <taxon>Autobranchia</taxon>
        <taxon>Pteriomorphia</taxon>
        <taxon>Ostreida</taxon>
        <taxon>Ostreoidea</taxon>
        <taxon>Ostreidae</taxon>
        <taxon>Magallana</taxon>
    </lineage>
</organism>
<feature type="compositionally biased region" description="Basic residues" evidence="8">
    <location>
        <begin position="1732"/>
        <end position="1743"/>
    </location>
</feature>
<dbReference type="InterPro" id="IPR057467">
    <property type="entry name" value="Ig_CFAP65_8th"/>
</dbReference>
<feature type="domain" description="CFAP65 seventh Ig-like" evidence="14">
    <location>
        <begin position="814"/>
        <end position="885"/>
    </location>
</feature>
<dbReference type="InterPro" id="IPR057470">
    <property type="entry name" value="Ig_CFAP65_7th"/>
</dbReference>
<evidence type="ECO:0000256" key="6">
    <source>
        <dbReference type="ARBA" id="ARBA00023273"/>
    </source>
</evidence>
<evidence type="ECO:0000256" key="1">
    <source>
        <dbReference type="ARBA" id="ARBA00004230"/>
    </source>
</evidence>
<protein>
    <submittedName>
        <fullName evidence="15">Uncharacterized protein</fullName>
    </submittedName>
</protein>
<evidence type="ECO:0000259" key="14">
    <source>
        <dbReference type="Pfam" id="PF25249"/>
    </source>
</evidence>
<feature type="domain" description="CFAP65 fourth Ig-like" evidence="11">
    <location>
        <begin position="403"/>
        <end position="496"/>
    </location>
</feature>
<dbReference type="InterPro" id="IPR013783">
    <property type="entry name" value="Ig-like_fold"/>
</dbReference>
<evidence type="ECO:0000259" key="12">
    <source>
        <dbReference type="Pfam" id="PF24816"/>
    </source>
</evidence>
<dbReference type="InterPro" id="IPR058536">
    <property type="entry name" value="Ig_CFAP65_4th"/>
</dbReference>
<evidence type="ECO:0000259" key="11">
    <source>
        <dbReference type="Pfam" id="PF24507"/>
    </source>
</evidence>
<dbReference type="Pfam" id="PF22544">
    <property type="entry name" value="HYDIN_VesB_CFA65-like_Ig"/>
    <property type="match status" value="2"/>
</dbReference>
<dbReference type="Pfam" id="PF24291">
    <property type="entry name" value="Ig_CFAP65"/>
    <property type="match status" value="1"/>
</dbReference>
<evidence type="ECO:0000256" key="8">
    <source>
        <dbReference type="SAM" id="MobiDB-lite"/>
    </source>
</evidence>
<evidence type="ECO:0000256" key="5">
    <source>
        <dbReference type="ARBA" id="ARBA00023069"/>
    </source>
</evidence>
<evidence type="ECO:0000256" key="4">
    <source>
        <dbReference type="ARBA" id="ARBA00022846"/>
    </source>
</evidence>
<evidence type="ECO:0000259" key="9">
    <source>
        <dbReference type="Pfam" id="PF22544"/>
    </source>
</evidence>
<evidence type="ECO:0000259" key="13">
    <source>
        <dbReference type="Pfam" id="PF25248"/>
    </source>
</evidence>
<reference evidence="15" key="1">
    <citation type="submission" date="2022-08" db="UniProtKB">
        <authorList>
            <consortium name="EnsemblMetazoa"/>
        </authorList>
    </citation>
    <scope>IDENTIFICATION</scope>
    <source>
        <strain evidence="15">05x7-T-G4-1.051#20</strain>
    </source>
</reference>
<feature type="region of interest" description="Disordered" evidence="8">
    <location>
        <begin position="1678"/>
        <end position="1755"/>
    </location>
</feature>
<dbReference type="InterPro" id="IPR056305">
    <property type="entry name" value="Ig_CFAP65_10th"/>
</dbReference>
<dbReference type="SUPFAM" id="SSF49354">
    <property type="entry name" value="PapD-like"/>
    <property type="match status" value="1"/>
</dbReference>
<keyword evidence="4" id="KW-0282">Flagellum</keyword>
<evidence type="ECO:0000256" key="3">
    <source>
        <dbReference type="ARBA" id="ARBA00022490"/>
    </source>
</evidence>
<keyword evidence="7" id="KW-0175">Coiled coil</keyword>
<feature type="compositionally biased region" description="Basic and acidic residues" evidence="8">
    <location>
        <begin position="1745"/>
        <end position="1755"/>
    </location>
</feature>
<evidence type="ECO:0000259" key="10">
    <source>
        <dbReference type="Pfam" id="PF24291"/>
    </source>
</evidence>
<feature type="region of interest" description="Disordered" evidence="8">
    <location>
        <begin position="1546"/>
        <end position="1565"/>
    </location>
</feature>
<dbReference type="Gene3D" id="2.60.40.10">
    <property type="entry name" value="Immunoglobulins"/>
    <property type="match status" value="11"/>
</dbReference>
<evidence type="ECO:0000256" key="7">
    <source>
        <dbReference type="SAM" id="Coils"/>
    </source>
</evidence>
<feature type="compositionally biased region" description="Basic and acidic residues" evidence="8">
    <location>
        <begin position="1693"/>
        <end position="1704"/>
    </location>
</feature>
<feature type="coiled-coil region" evidence="7">
    <location>
        <begin position="1463"/>
        <end position="1490"/>
    </location>
</feature>
<feature type="domain" description="HYDIN/VesB/CFA65-like Ig-like" evidence="9">
    <location>
        <begin position="178"/>
        <end position="251"/>
    </location>
</feature>
<dbReference type="Pfam" id="PF24771">
    <property type="entry name" value="Ig_CFAP74_1st"/>
    <property type="match status" value="1"/>
</dbReference>
<dbReference type="PANTHER" id="PTHR46127:SF1">
    <property type="entry name" value="CILIA- AND FLAGELLA-ASSOCIATED PROTEIN 65"/>
    <property type="match status" value="1"/>
</dbReference>
<sequence>MQVELSLLLNALASNIATRPSLFYLHHGGRSITRKSDMPSVVEVSQPVAVATAPQPMKQYVPQMTQFSSMEKTNYHGIEVINEIVWQGWEPGREYTKNIVLKNVNVKTQKIKYKVPNTRFFTTLYPKPVVLSAGTSFSLPVTFRPLEKVVYNDKIEFHLKDGSFEVPIRAVLPQVDISVPEFLDFNMCAAKDVVHTAFEVKNTGDLETKIEWEVKAPFTIEPSAAILKSGAVRQFRATFTPITACVFQGEAVCRYGPDLVQGKVTKMEGIGKYPHILVSSAGKPSNSLNSNNHEAEIKFSPTPVGTTIQKWVELHNLAPVRAPYKVQHPSKMSRIDTVFDCPQREGVVPPMSYVRIPVTYSPNTVDTTSTDYFNVVAIGNISKAVIKCVGSSKGPSVHLGAKSVNFMQIDLGAVGTKTVDIVNNSEVEATFQFMLDCNESVFKLEKTSGVIRPNTSMTVVMKFVPQHPINYYRKLTCMVHNQGPLFLDLLGTCHSELVKPAVLLSRHLDKYKCHVERGLSVYPPEQLNESLKSGKIELDDAGCLMLPEKSETDTERTLPVVPPMDEYFNDGFHCDINNSVPHVSVDTNIADFANCSNLRVIEDKIINVTNHTYGKVTIQWNCGNDRTFSVMPMTMDIPPLKSCAFQVTFKPTVPNQFYGAELECFAYYKSLRDYRLVEDNTHCPPWCLTLTCAGQTFQPNNETFLPRVSFDTTRLVFPAVNAKESTYRTLMLTNNGTTPILFDIQKDPSNTYTVKPAKALLKGQQQIFVVKITPSEVKHYKHDLTFKLNDDEKYNKCVELWGSAESPEVILDTEGVMYFKQTCIGTSTTKQYTIKNVSRIPLRFEWKMVHKDKQILSVNPTSGIIQPNESQAHTWSFVPTAEEKYLMKPCLIVWGQGFHSSSSGGKKKQFSVRAIGEGSIGDIKCDNTYLDFGDVVVGSSTSKMISIINNSSCSLHYSLIIDQSMDGPYPEEITKDDKLALILDRTEGVLPARSRHSILATVKPIRRVNYQFAISYKLITPNGQVVDSKVQEPQHLCHVLTTGVFPVMAVSDARCYGSAVGISKKQLWALFSLDNLNLCLDSDPSAEELRYSVATRHSHARRPPVYTRAIMDFNFSAAPLDSEPCVVNLMFENTGTVATEWSFLFPADLQLELEYWAETGEFDEDELHEMKVMDNKLFSINPQQGKLEPGECRTVSFTYRHTMAGTDRLPVLLKLARGREILLNFIGVTVEPERKYIHFPSNKHMFTPVAVGEKVSPKQVYELYNGGATPVKFNFDLAPLELLRQENFDQPIFECLTPVGEIPPGRSFSVEWRFSPIEAKTYMIDVPIHVHNGDTAIVTYTGVGFDRRVMGDTMPITDQQDLTGVPGVQSVSVPGQLMYLSQERISFGNLPLFSRSRRMVFVTNKSKDRDVSFEWHVTSQADAQYLSISPVRGRLSPGESRMCRVVFIACGVPSFYDLDLVCEATDEMEMDEYKKELAAWEKEKYRQKYEFCITENDLDADKRLSDDVEIAERPSSRLRSLEEKKMEVEGELTKYKTLPPIKQLSPDERKALESRKKKKEKDLWEKPSPPVPFLLHLGLTARTHDIREFQATFPEEYSNYFVDRSLSEMASKAKKQALAQSTSTIIPCSTGEADVISGVLSNVLRGLLDDSNFHDAVKKVINDDIPYYAQIGERPAVAPPIEMRAGPSGKTKSVQEESPREEMSRVSSATLPVSPEATPPSSAGSKKSLKSEKKKSRKTKTPPRHTIEEIEKVKKEGARIKEKQDMKKLSEFGNVAESIIENTMLNIMTEALSEEFNITARPRFIALPKRTASAKSRQSCQNNKKN</sequence>
<dbReference type="EnsemblMetazoa" id="G25335.5">
    <property type="protein sequence ID" value="G25335.5:cds"/>
    <property type="gene ID" value="G25335"/>
</dbReference>
<dbReference type="Pfam" id="PF24816">
    <property type="entry name" value="Ig_CFAP65__9th"/>
    <property type="match status" value="1"/>
</dbReference>
<dbReference type="InterPro" id="IPR056344">
    <property type="entry name" value="Ig_CFAP65-like_9th"/>
</dbReference>
<keyword evidence="16" id="KW-1185">Reference proteome</keyword>
<feature type="domain" description="CFAP65-like ninth Ig-like" evidence="12">
    <location>
        <begin position="1046"/>
        <end position="1227"/>
    </location>
</feature>
<keyword evidence="3" id="KW-0963">Cytoplasm</keyword>
<dbReference type="InterPro" id="IPR052614">
    <property type="entry name" value="CFAP65"/>
</dbReference>
<evidence type="ECO:0000256" key="2">
    <source>
        <dbReference type="ARBA" id="ARBA00004496"/>
    </source>
</evidence>
<dbReference type="InterPro" id="IPR053879">
    <property type="entry name" value="HYDIN_VesB_CFA65-like_Ig"/>
</dbReference>
<dbReference type="Pfam" id="PF25248">
    <property type="entry name" value="Ig_CFAP65_8th"/>
    <property type="match status" value="1"/>
</dbReference>
<feature type="domain" description="CFAP65 tenth Ig-like" evidence="10">
    <location>
        <begin position="1229"/>
        <end position="1349"/>
    </location>
</feature>
<dbReference type="Pfam" id="PF24507">
    <property type="entry name" value="Ig_CFAP65_4th"/>
    <property type="match status" value="1"/>
</dbReference>
<dbReference type="GO" id="GO:0031514">
    <property type="term" value="C:motile cilium"/>
    <property type="evidence" value="ECO:0007669"/>
    <property type="project" value="UniProtKB-SubCell"/>
</dbReference>
<keyword evidence="5" id="KW-0969">Cilium</keyword>
<dbReference type="Proteomes" id="UP000005408">
    <property type="component" value="Unassembled WGS sequence"/>
</dbReference>
<dbReference type="Pfam" id="PF25249">
    <property type="entry name" value="Ig_CFAP65_7th"/>
    <property type="match status" value="1"/>
</dbReference>
<dbReference type="GO" id="GO:0005737">
    <property type="term" value="C:cytoplasm"/>
    <property type="evidence" value="ECO:0007669"/>
    <property type="project" value="UniProtKB-SubCell"/>
</dbReference>
<comment type="subcellular location">
    <subcellularLocation>
        <location evidence="1">Cell projection</location>
        <location evidence="1">Cilium</location>
        <location evidence="1">Flagellum</location>
    </subcellularLocation>
    <subcellularLocation>
        <location evidence="2">Cytoplasm</location>
    </subcellularLocation>
</comment>
<feature type="domain" description="HYDIN/VesB/CFA65-like Ig-like" evidence="9">
    <location>
        <begin position="706"/>
        <end position="793"/>
    </location>
</feature>
<proteinExistence type="predicted"/>
<evidence type="ECO:0000313" key="16">
    <source>
        <dbReference type="Proteomes" id="UP000005408"/>
    </source>
</evidence>
<feature type="domain" description="CFAP65 eight Ig-like" evidence="13">
    <location>
        <begin position="920"/>
        <end position="1043"/>
    </location>
</feature>